<feature type="domain" description="Putative beta-lactamase-inhibitor-like PepSY-like" evidence="2">
    <location>
        <begin position="78"/>
        <end position="139"/>
    </location>
</feature>
<evidence type="ECO:0000259" key="2">
    <source>
        <dbReference type="Pfam" id="PF11396"/>
    </source>
</evidence>
<dbReference type="Pfam" id="PF11396">
    <property type="entry name" value="PepSY_like"/>
    <property type="match status" value="2"/>
</dbReference>
<accession>A0A1H1ZFU4</accession>
<keyword evidence="1" id="KW-0732">Signal</keyword>
<dbReference type="RefSeq" id="WP_091374675.1">
    <property type="nucleotide sequence ID" value="NZ_LT629740.1"/>
</dbReference>
<evidence type="ECO:0000313" key="4">
    <source>
        <dbReference type="Proteomes" id="UP000199679"/>
    </source>
</evidence>
<sequence length="306" mass="33008">MKKNYAFLIAAGMLLLFSSCSKDAAKSTKSSSSTTSTTITSTALSSVQGISLAVTDSTGSSDTLYAIKCYPKGGKPDSIAFSSLPTAVGTYLTANYSGYTFLRAFKTLTQSGSVDGYVVVIKYNGKPVALKFDSSGTFIAVLEQMDMKDMKSGQPWHPGGPFGNRNGMHQDTVAISALPATITAYFKANYPADTLLHAVINPDSSYTIISKDNSLFVTNFSAKLKFVNRIEVLPFEPQKPIKEADLLTSITTYLTTTYPGYVFDNAFEILKGSTVEDYVVFIDANNTRYAIAFNSSGTFIKSVTLK</sequence>
<feature type="chain" id="PRO_5009267648" evidence="1">
    <location>
        <begin position="25"/>
        <end position="306"/>
    </location>
</feature>
<dbReference type="AlphaFoldDB" id="A0A1H1ZFU4"/>
<protein>
    <submittedName>
        <fullName evidence="3">Putative beta-lactamase-inhibitor-like, PepSY-like</fullName>
    </submittedName>
</protein>
<organism evidence="3 4">
    <name type="scientific">Mucilaginibacter mallensis</name>
    <dbReference type="NCBI Taxonomy" id="652787"/>
    <lineage>
        <taxon>Bacteria</taxon>
        <taxon>Pseudomonadati</taxon>
        <taxon>Bacteroidota</taxon>
        <taxon>Sphingobacteriia</taxon>
        <taxon>Sphingobacteriales</taxon>
        <taxon>Sphingobacteriaceae</taxon>
        <taxon>Mucilaginibacter</taxon>
    </lineage>
</organism>
<name>A0A1H1ZFU4_MUCMA</name>
<evidence type="ECO:0000313" key="3">
    <source>
        <dbReference type="EMBL" id="SDT32651.1"/>
    </source>
</evidence>
<dbReference type="PROSITE" id="PS51257">
    <property type="entry name" value="PROKAR_LIPOPROTEIN"/>
    <property type="match status" value="1"/>
</dbReference>
<dbReference type="Gene3D" id="3.40.1420.30">
    <property type="match status" value="1"/>
</dbReference>
<feature type="domain" description="Putative beta-lactamase-inhibitor-like PepSY-like" evidence="2">
    <location>
        <begin position="170"/>
        <end position="209"/>
    </location>
</feature>
<dbReference type="SUPFAM" id="SSF160574">
    <property type="entry name" value="BT0923-like"/>
    <property type="match status" value="2"/>
</dbReference>
<dbReference type="OrthoDB" id="787491at2"/>
<dbReference type="InterPro" id="IPR021533">
    <property type="entry name" value="PepSY-like"/>
</dbReference>
<feature type="signal peptide" evidence="1">
    <location>
        <begin position="1"/>
        <end position="24"/>
    </location>
</feature>
<evidence type="ECO:0000256" key="1">
    <source>
        <dbReference type="SAM" id="SignalP"/>
    </source>
</evidence>
<dbReference type="EMBL" id="LT629740">
    <property type="protein sequence ID" value="SDT32651.1"/>
    <property type="molecule type" value="Genomic_DNA"/>
</dbReference>
<keyword evidence="4" id="KW-1185">Reference proteome</keyword>
<reference evidence="3 4" key="1">
    <citation type="submission" date="2016-10" db="EMBL/GenBank/DDBJ databases">
        <authorList>
            <person name="de Groot N.N."/>
        </authorList>
    </citation>
    <scope>NUCLEOTIDE SEQUENCE [LARGE SCALE GENOMIC DNA]</scope>
    <source>
        <strain evidence="3 4">MP1X4</strain>
    </source>
</reference>
<dbReference type="Proteomes" id="UP000199679">
    <property type="component" value="Chromosome I"/>
</dbReference>
<proteinExistence type="predicted"/>
<gene>
    <name evidence="3" type="ORF">SAMN05216490_3098</name>
</gene>